<dbReference type="Pfam" id="PF14542">
    <property type="entry name" value="Acetyltransf_CG"/>
    <property type="match status" value="1"/>
</dbReference>
<evidence type="ECO:0000313" key="3">
    <source>
        <dbReference type="EMBL" id="MDR5712646.1"/>
    </source>
</evidence>
<sequence length="108" mass="11780">MTTEDAESNVTVVLQESESRFAILVGEEMAGLAEFRAAPGMRAFTHTEVSEAHQGQGLAKRLVSAALNETRKEGLSVLPYCPMVRALIAKNSEYLDLVPEARRAEFGL</sequence>
<name>A0ABU1FWW9_9MICC</name>
<gene>
    <name evidence="3" type="ORF">RH857_10985</name>
</gene>
<comment type="caution">
    <text evidence="3">The sequence shown here is derived from an EMBL/GenBank/DDBJ whole genome shotgun (WGS) entry which is preliminary data.</text>
</comment>
<dbReference type="Proteomes" id="UP001260872">
    <property type="component" value="Unassembled WGS sequence"/>
</dbReference>
<dbReference type="InterPro" id="IPR031165">
    <property type="entry name" value="GNAT_YJDJ"/>
</dbReference>
<dbReference type="Gene3D" id="3.40.630.30">
    <property type="match status" value="1"/>
</dbReference>
<protein>
    <submittedName>
        <fullName evidence="3">GNAT family N-acetyltransferase</fullName>
        <ecNumber evidence="3">2.3.1.-</ecNumber>
    </submittedName>
</protein>
<keyword evidence="4" id="KW-1185">Reference proteome</keyword>
<dbReference type="InterPro" id="IPR000182">
    <property type="entry name" value="GNAT_dom"/>
</dbReference>
<dbReference type="InterPro" id="IPR016181">
    <property type="entry name" value="Acyl_CoA_acyltransferase"/>
</dbReference>
<keyword evidence="3" id="KW-0808">Transferase</keyword>
<accession>A0ABU1FWW9</accession>
<feature type="domain" description="N-acetyltransferase" evidence="2">
    <location>
        <begin position="13"/>
        <end position="99"/>
    </location>
</feature>
<feature type="domain" description="N-acetyltransferase" evidence="1">
    <location>
        <begin position="1"/>
        <end position="108"/>
    </location>
</feature>
<dbReference type="GO" id="GO:0016746">
    <property type="term" value="F:acyltransferase activity"/>
    <property type="evidence" value="ECO:0007669"/>
    <property type="project" value="UniProtKB-KW"/>
</dbReference>
<proteinExistence type="predicted"/>
<keyword evidence="3" id="KW-0012">Acyltransferase</keyword>
<dbReference type="PROSITE" id="PS51729">
    <property type="entry name" value="GNAT_YJDJ"/>
    <property type="match status" value="1"/>
</dbReference>
<dbReference type="PANTHER" id="PTHR31435">
    <property type="entry name" value="PROTEIN NATD1"/>
    <property type="match status" value="1"/>
</dbReference>
<evidence type="ECO:0000313" key="4">
    <source>
        <dbReference type="Proteomes" id="UP001260872"/>
    </source>
</evidence>
<dbReference type="SUPFAM" id="SSF55729">
    <property type="entry name" value="Acyl-CoA N-acyltransferases (Nat)"/>
    <property type="match status" value="1"/>
</dbReference>
<dbReference type="InterPro" id="IPR045057">
    <property type="entry name" value="Gcn5-rel_NAT"/>
</dbReference>
<dbReference type="EC" id="2.3.1.-" evidence="3"/>
<dbReference type="RefSeq" id="WP_310538015.1">
    <property type="nucleotide sequence ID" value="NZ_BAAAOC010000080.1"/>
</dbReference>
<evidence type="ECO:0000259" key="2">
    <source>
        <dbReference type="PROSITE" id="PS51729"/>
    </source>
</evidence>
<organism evidence="3 4">
    <name type="scientific">Nesterenkonia flava</name>
    <dbReference type="NCBI Taxonomy" id="469799"/>
    <lineage>
        <taxon>Bacteria</taxon>
        <taxon>Bacillati</taxon>
        <taxon>Actinomycetota</taxon>
        <taxon>Actinomycetes</taxon>
        <taxon>Micrococcales</taxon>
        <taxon>Micrococcaceae</taxon>
        <taxon>Nesterenkonia</taxon>
    </lineage>
</organism>
<dbReference type="CDD" id="cd04301">
    <property type="entry name" value="NAT_SF"/>
    <property type="match status" value="1"/>
</dbReference>
<reference evidence="4" key="1">
    <citation type="submission" date="2023-07" db="EMBL/GenBank/DDBJ databases">
        <title>Description of three actinobacteria isolated from air of manufacturing shop in a pharmaceutical factory.</title>
        <authorList>
            <person name="Zhang D.-F."/>
        </authorList>
    </citation>
    <scope>NUCLEOTIDE SEQUENCE [LARGE SCALE GENOMIC DNA]</scope>
    <source>
        <strain evidence="4">CCTCC AB 207010</strain>
    </source>
</reference>
<evidence type="ECO:0000259" key="1">
    <source>
        <dbReference type="PROSITE" id="PS51186"/>
    </source>
</evidence>
<dbReference type="PROSITE" id="PS51186">
    <property type="entry name" value="GNAT"/>
    <property type="match status" value="1"/>
</dbReference>
<dbReference type="PANTHER" id="PTHR31435:SF10">
    <property type="entry name" value="BSR4717 PROTEIN"/>
    <property type="match status" value="1"/>
</dbReference>
<dbReference type="EMBL" id="JAVKGT010000031">
    <property type="protein sequence ID" value="MDR5712646.1"/>
    <property type="molecule type" value="Genomic_DNA"/>
</dbReference>